<evidence type="ECO:0000313" key="3">
    <source>
        <dbReference type="EMBL" id="MBV6340106.1"/>
    </source>
</evidence>
<feature type="domain" description="ChlI/MoxR AAA lid" evidence="2">
    <location>
        <begin position="232"/>
        <end position="300"/>
    </location>
</feature>
<proteinExistence type="predicted"/>
<dbReference type="InterPro" id="IPR011703">
    <property type="entry name" value="ATPase_AAA-3"/>
</dbReference>
<dbReference type="Proteomes" id="UP001196980">
    <property type="component" value="Unassembled WGS sequence"/>
</dbReference>
<gene>
    <name evidence="3" type="ORF">HWQ67_00770</name>
</gene>
<dbReference type="InterPro" id="IPR050764">
    <property type="entry name" value="CbbQ/NirQ/NorQ/GpvN"/>
</dbReference>
<dbReference type="CDD" id="cd00009">
    <property type="entry name" value="AAA"/>
    <property type="match status" value="1"/>
</dbReference>
<dbReference type="Pfam" id="PF17863">
    <property type="entry name" value="AAA_lid_2"/>
    <property type="match status" value="1"/>
</dbReference>
<dbReference type="Pfam" id="PF07726">
    <property type="entry name" value="AAA_3"/>
    <property type="match status" value="1"/>
</dbReference>
<dbReference type="InterPro" id="IPR041628">
    <property type="entry name" value="ChlI/MoxR_AAA_lid"/>
</dbReference>
<evidence type="ECO:0000313" key="4">
    <source>
        <dbReference type="Proteomes" id="UP001196980"/>
    </source>
</evidence>
<dbReference type="PANTHER" id="PTHR42759">
    <property type="entry name" value="MOXR FAMILY PROTEIN"/>
    <property type="match status" value="1"/>
</dbReference>
<reference evidence="3 4" key="1">
    <citation type="journal article" date="2020" name="J Geophys Res Biogeosci">
        <title>Magnetotaxis as an Adaptation to Enable Bacterial Shuttling of Microbial Sulfur and Sulfur Cycling Across Aquatic Oxic#Anoxic Interfaces.</title>
        <authorList>
            <person name="Li J."/>
            <person name="Liu P."/>
            <person name="Wang J."/>
            <person name="Roberts A.P."/>
            <person name="Pan Y."/>
        </authorList>
    </citation>
    <scope>NUCLEOTIDE SEQUENCE [LARGE SCALE GENOMIC DNA]</scope>
    <source>
        <strain evidence="3 4">MYR-1_YQ</strain>
    </source>
</reference>
<dbReference type="PIRSF" id="PIRSF002849">
    <property type="entry name" value="AAA_ATPase_chaperone_MoxR_prd"/>
    <property type="match status" value="1"/>
</dbReference>
<evidence type="ECO:0000259" key="1">
    <source>
        <dbReference type="Pfam" id="PF07726"/>
    </source>
</evidence>
<dbReference type="PANTHER" id="PTHR42759:SF5">
    <property type="entry name" value="METHANOL DEHYDROGENASE REGULATOR"/>
    <property type="match status" value="1"/>
</dbReference>
<name>A0ABS6RU48_9BACT</name>
<evidence type="ECO:0000259" key="2">
    <source>
        <dbReference type="Pfam" id="PF17863"/>
    </source>
</evidence>
<organism evidence="3 4">
    <name type="scientific">Candidatus Magnetobacterium casense</name>
    <dbReference type="NCBI Taxonomy" id="1455061"/>
    <lineage>
        <taxon>Bacteria</taxon>
        <taxon>Pseudomonadati</taxon>
        <taxon>Nitrospirota</taxon>
        <taxon>Thermodesulfovibrionia</taxon>
        <taxon>Thermodesulfovibrionales</taxon>
        <taxon>Candidatus Magnetobacteriaceae</taxon>
        <taxon>Candidatus Magnetobacterium</taxon>
    </lineage>
</organism>
<dbReference type="EMBL" id="JABXWD010000006">
    <property type="protein sequence ID" value="MBV6340106.1"/>
    <property type="molecule type" value="Genomic_DNA"/>
</dbReference>
<accession>A0ABS6RU48</accession>
<protein>
    <submittedName>
        <fullName evidence="3">MoxR family ATPase</fullName>
    </submittedName>
</protein>
<sequence length="310" mass="35019">MDIDNGKINQLIKSLLFYLQGKERALRLSLVAFFSRGHLLIEDLPGLGKTTMAIGIAKSLGLGFGRVQCTSDLLPSDITGLSIYNKNKGEFEFHHGPIFSNIVLVDEINRATPKTQSALLEAMGEKQVTIEEKTYQLSRPFFILATQNPLEQYGTFPLPESQMDRFMLKISIGYPDRESELDILRGGSRRQELYNMKPIIDKEHTLQIQQDIRNNVHVSEKILAYIIDIVEASRTHKYLASGISTRGALAMTATARSHAFISGRDFVIPEDVKDLAQYTIVHRVLFKEDFDAQTRKEIIKSLIEQIPIPV</sequence>
<feature type="domain" description="ATPase AAA-3" evidence="1">
    <location>
        <begin position="38"/>
        <end position="168"/>
    </location>
</feature>
<keyword evidence="4" id="KW-1185">Reference proteome</keyword>
<comment type="caution">
    <text evidence="3">The sequence shown here is derived from an EMBL/GenBank/DDBJ whole genome shotgun (WGS) entry which is preliminary data.</text>
</comment>
<dbReference type="RefSeq" id="WP_218250728.1">
    <property type="nucleotide sequence ID" value="NZ_JABXWD010000006.1"/>
</dbReference>